<evidence type="ECO:0000313" key="2">
    <source>
        <dbReference type="Proteomes" id="UP001438707"/>
    </source>
</evidence>
<proteinExistence type="predicted"/>
<dbReference type="EMBL" id="JALJOS010000028">
    <property type="protein sequence ID" value="KAK9824735.1"/>
    <property type="molecule type" value="Genomic_DNA"/>
</dbReference>
<dbReference type="InterPro" id="IPR000225">
    <property type="entry name" value="Armadillo"/>
</dbReference>
<dbReference type="InterPro" id="IPR011989">
    <property type="entry name" value="ARM-like"/>
</dbReference>
<gene>
    <name evidence="1" type="ORF">WJX74_002826</name>
</gene>
<evidence type="ECO:0008006" key="3">
    <source>
        <dbReference type="Google" id="ProtNLM"/>
    </source>
</evidence>
<evidence type="ECO:0000313" key="1">
    <source>
        <dbReference type="EMBL" id="KAK9824735.1"/>
    </source>
</evidence>
<dbReference type="AlphaFoldDB" id="A0AAW1QTW4"/>
<accession>A0AAW1QTW4</accession>
<dbReference type="InterPro" id="IPR042856">
    <property type="entry name" value="RSP14"/>
</dbReference>
<dbReference type="InterPro" id="IPR016024">
    <property type="entry name" value="ARM-type_fold"/>
</dbReference>
<dbReference type="Pfam" id="PF00514">
    <property type="entry name" value="Arm"/>
    <property type="match status" value="1"/>
</dbReference>
<keyword evidence="2" id="KW-1185">Reference proteome</keyword>
<dbReference type="Proteomes" id="UP001438707">
    <property type="component" value="Unassembled WGS sequence"/>
</dbReference>
<dbReference type="SUPFAM" id="SSF48371">
    <property type="entry name" value="ARM repeat"/>
    <property type="match status" value="1"/>
</dbReference>
<dbReference type="Gene3D" id="1.25.10.10">
    <property type="entry name" value="Leucine-rich Repeat Variant"/>
    <property type="match status" value="3"/>
</dbReference>
<comment type="caution">
    <text evidence="1">The sequence shown here is derived from an EMBL/GenBank/DDBJ whole genome shotgun (WGS) entry which is preliminary data.</text>
</comment>
<organism evidence="1 2">
    <name type="scientific">Apatococcus lobatus</name>
    <dbReference type="NCBI Taxonomy" id="904363"/>
    <lineage>
        <taxon>Eukaryota</taxon>
        <taxon>Viridiplantae</taxon>
        <taxon>Chlorophyta</taxon>
        <taxon>core chlorophytes</taxon>
        <taxon>Trebouxiophyceae</taxon>
        <taxon>Chlorellales</taxon>
        <taxon>Chlorellaceae</taxon>
        <taxon>Apatococcus</taxon>
    </lineage>
</organism>
<dbReference type="SMART" id="SM00185">
    <property type="entry name" value="ARM"/>
    <property type="match status" value="5"/>
</dbReference>
<dbReference type="PANTHER" id="PTHR15599">
    <property type="entry name" value="RTDR1"/>
    <property type="match status" value="1"/>
</dbReference>
<dbReference type="PANTHER" id="PTHR15599:SF1">
    <property type="entry name" value="RADIAL SPOKE HEAD 14 HOMOLOG"/>
    <property type="match status" value="1"/>
</dbReference>
<reference evidence="1 2" key="1">
    <citation type="journal article" date="2024" name="Nat. Commun.">
        <title>Phylogenomics reveals the evolutionary origins of lichenization in chlorophyte algae.</title>
        <authorList>
            <person name="Puginier C."/>
            <person name="Libourel C."/>
            <person name="Otte J."/>
            <person name="Skaloud P."/>
            <person name="Haon M."/>
            <person name="Grisel S."/>
            <person name="Petersen M."/>
            <person name="Berrin J.G."/>
            <person name="Delaux P.M."/>
            <person name="Dal Grande F."/>
            <person name="Keller J."/>
        </authorList>
    </citation>
    <scope>NUCLEOTIDE SEQUENCE [LARGE SCALE GENOMIC DNA]</scope>
    <source>
        <strain evidence="1 2">SAG 2145</strain>
    </source>
</reference>
<sequence length="439" mass="47019">MEVGQAGLPVFLSMADWQIKTEDNGSLPDYIRSQSLETATANGQQDHAMPCLRLPDDDQLRSDEPGLSVLVQPLQMSRLVDAIFAGDFKTISQIICDIEQSDEGFRQHMADLGGPEPIVSMLADTDLPLPVRRAAAQGIFDDNTCSQIEYEDLDICIREKELELVLCQLRDVSPDSRKGPLLALWAICKGNSDLSQRVCQLGGLQLLVSSLQSEAASCQETAALVITTMCLADEGIARHVQDSGGTRLLATLLRSSSPACRENVMASAAALLVLCKTLCHSDDALRLELARDMLPLLLSHLKSSSATCRALAARAMARISSSPQAAEHLVQLGAMMQLITLLSSSSLSCSHVHQAATEAIAQMLIPLLSSAFSRCQAAAAAALGAMCQDAQISSRMVQLGGLQPLTSLLTSSSAECREQATAAMGSISYHIAFKDHLEQ</sequence>
<name>A0AAW1QTW4_9CHLO</name>
<protein>
    <recommendedName>
        <fullName evidence="3">Armadillo repeat-containing protein 6</fullName>
    </recommendedName>
</protein>